<keyword evidence="3" id="KW-0805">Transcription regulation</keyword>
<dbReference type="PROSITE" id="PS50045">
    <property type="entry name" value="SIGMA54_INTERACT_4"/>
    <property type="match status" value="1"/>
</dbReference>
<dbReference type="PRINTS" id="PR01590">
    <property type="entry name" value="HTHFIS"/>
</dbReference>
<dbReference type="Gene3D" id="3.40.50.300">
    <property type="entry name" value="P-loop containing nucleotide triphosphate hydrolases"/>
    <property type="match status" value="1"/>
</dbReference>
<dbReference type="PROSITE" id="PS50112">
    <property type="entry name" value="PAS"/>
    <property type="match status" value="1"/>
</dbReference>
<gene>
    <name evidence="8" type="ORF">ASZ90_000652</name>
</gene>
<dbReference type="GO" id="GO:0043565">
    <property type="term" value="F:sequence-specific DNA binding"/>
    <property type="evidence" value="ECO:0007669"/>
    <property type="project" value="InterPro"/>
</dbReference>
<dbReference type="Pfam" id="PF00158">
    <property type="entry name" value="Sigma54_activat"/>
    <property type="match status" value="1"/>
</dbReference>
<dbReference type="CDD" id="cd00009">
    <property type="entry name" value="AAA"/>
    <property type="match status" value="1"/>
</dbReference>
<dbReference type="SUPFAM" id="SSF46689">
    <property type="entry name" value="Homeodomain-like"/>
    <property type="match status" value="1"/>
</dbReference>
<dbReference type="PANTHER" id="PTHR32071">
    <property type="entry name" value="TRANSCRIPTIONAL REGULATORY PROTEIN"/>
    <property type="match status" value="1"/>
</dbReference>
<dbReference type="PROSITE" id="PS50113">
    <property type="entry name" value="PAC"/>
    <property type="match status" value="1"/>
</dbReference>
<dbReference type="InterPro" id="IPR003593">
    <property type="entry name" value="AAA+_ATPase"/>
</dbReference>
<dbReference type="NCBIfam" id="TIGR00229">
    <property type="entry name" value="sensory_box"/>
    <property type="match status" value="1"/>
</dbReference>
<feature type="domain" description="PAC" evidence="7">
    <location>
        <begin position="77"/>
        <end position="134"/>
    </location>
</feature>
<dbReference type="FunFam" id="3.40.50.300:FF:000006">
    <property type="entry name" value="DNA-binding transcriptional regulator NtrC"/>
    <property type="match status" value="1"/>
</dbReference>
<dbReference type="InterPro" id="IPR002078">
    <property type="entry name" value="Sigma_54_int"/>
</dbReference>
<evidence type="ECO:0000256" key="2">
    <source>
        <dbReference type="ARBA" id="ARBA00022840"/>
    </source>
</evidence>
<feature type="domain" description="PAS" evidence="6">
    <location>
        <begin position="6"/>
        <end position="50"/>
    </location>
</feature>
<dbReference type="InterPro" id="IPR027417">
    <property type="entry name" value="P-loop_NTPase"/>
</dbReference>
<protein>
    <submittedName>
        <fullName evidence="8">Response regulator of zinc sigma-54-dependent two-component system</fullName>
    </submittedName>
</protein>
<dbReference type="InterPro" id="IPR058031">
    <property type="entry name" value="AAA_lid_NorR"/>
</dbReference>
<evidence type="ECO:0000259" key="6">
    <source>
        <dbReference type="PROSITE" id="PS50112"/>
    </source>
</evidence>
<evidence type="ECO:0000259" key="5">
    <source>
        <dbReference type="PROSITE" id="PS50045"/>
    </source>
</evidence>
<keyword evidence="1" id="KW-0547">Nucleotide-binding</keyword>
<dbReference type="AlphaFoldDB" id="A0A0W8G8U7"/>
<dbReference type="InterPro" id="IPR000014">
    <property type="entry name" value="PAS"/>
</dbReference>
<dbReference type="SUPFAM" id="SSF52540">
    <property type="entry name" value="P-loop containing nucleoside triphosphate hydrolases"/>
    <property type="match status" value="1"/>
</dbReference>
<accession>A0A0W8G8U7</accession>
<dbReference type="Pfam" id="PF25601">
    <property type="entry name" value="AAA_lid_14"/>
    <property type="match status" value="1"/>
</dbReference>
<dbReference type="Gene3D" id="1.10.8.60">
    <property type="match status" value="1"/>
</dbReference>
<reference evidence="8" key="1">
    <citation type="journal article" date="2015" name="Proc. Natl. Acad. Sci. U.S.A.">
        <title>Networks of energetic and metabolic interactions define dynamics in microbial communities.</title>
        <authorList>
            <person name="Embree M."/>
            <person name="Liu J.K."/>
            <person name="Al-Bassam M.M."/>
            <person name="Zengler K."/>
        </authorList>
    </citation>
    <scope>NUCLEOTIDE SEQUENCE</scope>
</reference>
<organism evidence="8">
    <name type="scientific">hydrocarbon metagenome</name>
    <dbReference type="NCBI Taxonomy" id="938273"/>
    <lineage>
        <taxon>unclassified sequences</taxon>
        <taxon>metagenomes</taxon>
        <taxon>ecological metagenomes</taxon>
    </lineage>
</organism>
<keyword evidence="2" id="KW-0067">ATP-binding</keyword>
<dbReference type="InterPro" id="IPR002197">
    <property type="entry name" value="HTH_Fis"/>
</dbReference>
<dbReference type="EMBL" id="LNQE01000082">
    <property type="protein sequence ID" value="KUG29452.1"/>
    <property type="molecule type" value="Genomic_DNA"/>
</dbReference>
<dbReference type="Gene3D" id="1.10.10.60">
    <property type="entry name" value="Homeodomain-like"/>
    <property type="match status" value="1"/>
</dbReference>
<dbReference type="Pfam" id="PF13426">
    <property type="entry name" value="PAS_9"/>
    <property type="match status" value="1"/>
</dbReference>
<dbReference type="InterPro" id="IPR000700">
    <property type="entry name" value="PAS-assoc_C"/>
</dbReference>
<evidence type="ECO:0000256" key="3">
    <source>
        <dbReference type="ARBA" id="ARBA00023015"/>
    </source>
</evidence>
<sequence length="457" mass="50838">MLTQSLDEYWRTVVNTIQDGVMIVDTKGRIVSVNSALEEITGYAREELVGASCTIINCTSCELARDNEGCHWCVMFQKGELRRQRCAITRKDGSTIHIVKNASVLHDASGIVIGAVETMTDVTDLLEKETQIETYRRELRAEDTFHGLIGRSPAMFHVYDMIANAAQSDAPVIIYGESGTGKELAAIAIHEAGPRAAKPFIKVNCAALNESLLESELFGHVKGAYTGAHRNRTGRFEVAADGDIFLDEIGDMPLSTQVKLLRVLEDRVIERVGDHQPIPVQARILSATNRDLPALVAKGAFRRDFYYRINVIPITMPALRERREDIPLLAEAFFRRIRLKYEKKNIQGIARETMETLMRYPWPGNVRELKSAFEYAFIACRGDVLEPNDLPGDIAQVADAPPMPSIPAAGDLDAVRKERLTAALRTTGGNQSEAARLLGVSRTTIWSQIKRFGLKDR</sequence>
<name>A0A0W8G8U7_9ZZZZ</name>
<keyword evidence="4" id="KW-0804">Transcription</keyword>
<evidence type="ECO:0000259" key="7">
    <source>
        <dbReference type="PROSITE" id="PS50113"/>
    </source>
</evidence>
<evidence type="ECO:0000313" key="8">
    <source>
        <dbReference type="EMBL" id="KUG29452.1"/>
    </source>
</evidence>
<dbReference type="Pfam" id="PF02954">
    <property type="entry name" value="HTH_8"/>
    <property type="match status" value="1"/>
</dbReference>
<dbReference type="CDD" id="cd00130">
    <property type="entry name" value="PAS"/>
    <property type="match status" value="1"/>
</dbReference>
<dbReference type="SMART" id="SM00091">
    <property type="entry name" value="PAS"/>
    <property type="match status" value="1"/>
</dbReference>
<dbReference type="InterPro" id="IPR035965">
    <property type="entry name" value="PAS-like_dom_sf"/>
</dbReference>
<dbReference type="SMART" id="SM00382">
    <property type="entry name" value="AAA"/>
    <property type="match status" value="1"/>
</dbReference>
<dbReference type="InterPro" id="IPR009057">
    <property type="entry name" value="Homeodomain-like_sf"/>
</dbReference>
<dbReference type="GO" id="GO:0005524">
    <property type="term" value="F:ATP binding"/>
    <property type="evidence" value="ECO:0007669"/>
    <property type="project" value="UniProtKB-KW"/>
</dbReference>
<comment type="caution">
    <text evidence="8">The sequence shown here is derived from an EMBL/GenBank/DDBJ whole genome shotgun (WGS) entry which is preliminary data.</text>
</comment>
<evidence type="ECO:0000256" key="1">
    <source>
        <dbReference type="ARBA" id="ARBA00022741"/>
    </source>
</evidence>
<dbReference type="Gene3D" id="3.30.450.20">
    <property type="entry name" value="PAS domain"/>
    <property type="match status" value="1"/>
</dbReference>
<dbReference type="GO" id="GO:0006355">
    <property type="term" value="P:regulation of DNA-templated transcription"/>
    <property type="evidence" value="ECO:0007669"/>
    <property type="project" value="InterPro"/>
</dbReference>
<proteinExistence type="predicted"/>
<feature type="domain" description="Sigma-54 factor interaction" evidence="5">
    <location>
        <begin position="148"/>
        <end position="378"/>
    </location>
</feature>
<evidence type="ECO:0000256" key="4">
    <source>
        <dbReference type="ARBA" id="ARBA00023163"/>
    </source>
</evidence>
<dbReference type="SUPFAM" id="SSF55785">
    <property type="entry name" value="PYP-like sensor domain (PAS domain)"/>
    <property type="match status" value="1"/>
</dbReference>